<proteinExistence type="predicted"/>
<evidence type="ECO:0000313" key="1">
    <source>
        <dbReference type="EMBL" id="GBM19076.1"/>
    </source>
</evidence>
<reference evidence="1 2" key="1">
    <citation type="journal article" date="2019" name="Sci. Rep.">
        <title>Orb-weaving spider Araneus ventricosus genome elucidates the spidroin gene catalogue.</title>
        <authorList>
            <person name="Kono N."/>
            <person name="Nakamura H."/>
            <person name="Ohtoshi R."/>
            <person name="Moran D.A.P."/>
            <person name="Shinohara A."/>
            <person name="Yoshida Y."/>
            <person name="Fujiwara M."/>
            <person name="Mori M."/>
            <person name="Tomita M."/>
            <person name="Arakawa K."/>
        </authorList>
    </citation>
    <scope>NUCLEOTIDE SEQUENCE [LARGE SCALE GENOMIC DNA]</scope>
</reference>
<protein>
    <submittedName>
        <fullName evidence="1">Uncharacterized protein</fullName>
    </submittedName>
</protein>
<sequence length="121" mass="13797">MIQKRLSLIVTFLLRLEEDSYGFVSKQILCPGTIFQALSRLLLNLEAAVTPLGTGLFCPSLRTTSRDVCLWAKVTHFIRYRRHFVYDFHLSFNLGISTNDLNNSIFIPAISFGQSIDELLK</sequence>
<evidence type="ECO:0000313" key="2">
    <source>
        <dbReference type="Proteomes" id="UP000499080"/>
    </source>
</evidence>
<gene>
    <name evidence="1" type="ORF">AVEN_236903_1</name>
</gene>
<dbReference type="Proteomes" id="UP000499080">
    <property type="component" value="Unassembled WGS sequence"/>
</dbReference>
<organism evidence="1 2">
    <name type="scientific">Araneus ventricosus</name>
    <name type="common">Orbweaver spider</name>
    <name type="synonym">Epeira ventricosa</name>
    <dbReference type="NCBI Taxonomy" id="182803"/>
    <lineage>
        <taxon>Eukaryota</taxon>
        <taxon>Metazoa</taxon>
        <taxon>Ecdysozoa</taxon>
        <taxon>Arthropoda</taxon>
        <taxon>Chelicerata</taxon>
        <taxon>Arachnida</taxon>
        <taxon>Araneae</taxon>
        <taxon>Araneomorphae</taxon>
        <taxon>Entelegynae</taxon>
        <taxon>Araneoidea</taxon>
        <taxon>Araneidae</taxon>
        <taxon>Araneus</taxon>
    </lineage>
</organism>
<name>A0A4Y2DSQ9_ARAVE</name>
<keyword evidence="2" id="KW-1185">Reference proteome</keyword>
<dbReference type="EMBL" id="BGPR01000416">
    <property type="protein sequence ID" value="GBM19076.1"/>
    <property type="molecule type" value="Genomic_DNA"/>
</dbReference>
<accession>A0A4Y2DSQ9</accession>
<dbReference type="AlphaFoldDB" id="A0A4Y2DSQ9"/>
<comment type="caution">
    <text evidence="1">The sequence shown here is derived from an EMBL/GenBank/DDBJ whole genome shotgun (WGS) entry which is preliminary data.</text>
</comment>